<dbReference type="WBParaSite" id="DME_0000561501-mRNA-1">
    <property type="protein sequence ID" value="DME_0000561501-mRNA-1"/>
    <property type="gene ID" value="DME_0000561501"/>
</dbReference>
<proteinExistence type="predicted"/>
<evidence type="ECO:0000313" key="1">
    <source>
        <dbReference type="EMBL" id="VDN50687.1"/>
    </source>
</evidence>
<reference evidence="1 3" key="2">
    <citation type="submission" date="2018-11" db="EMBL/GenBank/DDBJ databases">
        <authorList>
            <consortium name="Pathogen Informatics"/>
        </authorList>
    </citation>
    <scope>NUCLEOTIDE SEQUENCE [LARGE SCALE GENOMIC DNA]</scope>
</reference>
<dbReference type="Proteomes" id="UP000274756">
    <property type="component" value="Unassembled WGS sequence"/>
</dbReference>
<evidence type="ECO:0000313" key="2">
    <source>
        <dbReference type="Proteomes" id="UP000038040"/>
    </source>
</evidence>
<dbReference type="EMBL" id="UYYG01000006">
    <property type="protein sequence ID" value="VDN50687.1"/>
    <property type="molecule type" value="Genomic_DNA"/>
</dbReference>
<evidence type="ECO:0000313" key="4">
    <source>
        <dbReference type="WBParaSite" id="DME_0000561501-mRNA-1"/>
    </source>
</evidence>
<reference evidence="4" key="1">
    <citation type="submission" date="2017-02" db="UniProtKB">
        <authorList>
            <consortium name="WormBaseParasite"/>
        </authorList>
    </citation>
    <scope>IDENTIFICATION</scope>
</reference>
<protein>
    <submittedName>
        <fullName evidence="4">Hemagglutinin</fullName>
    </submittedName>
</protein>
<dbReference type="Proteomes" id="UP000038040">
    <property type="component" value="Unplaced"/>
</dbReference>
<organism evidence="2 4">
    <name type="scientific">Dracunculus medinensis</name>
    <name type="common">Guinea worm</name>
    <dbReference type="NCBI Taxonomy" id="318479"/>
    <lineage>
        <taxon>Eukaryota</taxon>
        <taxon>Metazoa</taxon>
        <taxon>Ecdysozoa</taxon>
        <taxon>Nematoda</taxon>
        <taxon>Chromadorea</taxon>
        <taxon>Rhabditida</taxon>
        <taxon>Spirurina</taxon>
        <taxon>Dracunculoidea</taxon>
        <taxon>Dracunculidae</taxon>
        <taxon>Dracunculus</taxon>
    </lineage>
</organism>
<sequence length="104" mass="11975">MVSGRTEHFITQSGKCVTNNSIILWNGTEISKNCPYKRIGIYDGAHLWKPCNYNNFTKPYRMDDDIIIDMGQRTKNLLPAINIVRQRSCQNRNNSLPQIGWLSS</sequence>
<accession>A0A0N4UE34</accession>
<gene>
    <name evidence="1" type="ORF">DME_LOCUS660</name>
</gene>
<name>A0A0N4UE34_DRAME</name>
<dbReference type="AlphaFoldDB" id="A0A0N4UE34"/>
<evidence type="ECO:0000313" key="3">
    <source>
        <dbReference type="Proteomes" id="UP000274756"/>
    </source>
</evidence>
<keyword evidence="3" id="KW-1185">Reference proteome</keyword>